<dbReference type="Proteomes" id="UP000265509">
    <property type="component" value="Unassembled WGS sequence"/>
</dbReference>
<dbReference type="OrthoDB" id="5738687at2"/>
<gene>
    <name evidence="2" type="ORF">DWB85_01615</name>
</gene>
<evidence type="ECO:0000313" key="3">
    <source>
        <dbReference type="Proteomes" id="UP000265509"/>
    </source>
</evidence>
<feature type="region of interest" description="Disordered" evidence="1">
    <location>
        <begin position="63"/>
        <end position="85"/>
    </location>
</feature>
<accession>A0A3L7E0H7</accession>
<evidence type="ECO:0000313" key="2">
    <source>
        <dbReference type="EMBL" id="RLQ23278.1"/>
    </source>
</evidence>
<proteinExistence type="predicted"/>
<keyword evidence="3" id="KW-1185">Reference proteome</keyword>
<dbReference type="AlphaFoldDB" id="A0A3L7E0H7"/>
<name>A0A3L7E0H7_9GAMM</name>
<dbReference type="EMBL" id="QRAN01000002">
    <property type="protein sequence ID" value="RLQ23278.1"/>
    <property type="molecule type" value="Genomic_DNA"/>
</dbReference>
<comment type="caution">
    <text evidence="2">The sequence shown here is derived from an EMBL/GenBank/DDBJ whole genome shotgun (WGS) entry which is preliminary data.</text>
</comment>
<dbReference type="RefSeq" id="WP_117952456.1">
    <property type="nucleotide sequence ID" value="NZ_QRAN01000002.1"/>
</dbReference>
<reference evidence="2 3" key="1">
    <citation type="submission" date="2018-07" db="EMBL/GenBank/DDBJ databases">
        <title>Halioglobus sp. genome submission.</title>
        <authorList>
            <person name="Ye M.-Q."/>
            <person name="Du Z.-J."/>
        </authorList>
    </citation>
    <scope>NUCLEOTIDE SEQUENCE [LARGE SCALE GENOMIC DNA]</scope>
    <source>
        <strain evidence="2 3">U0301</strain>
    </source>
</reference>
<protein>
    <submittedName>
        <fullName evidence="2">Uncharacterized protein</fullName>
    </submittedName>
</protein>
<sequence>MLSINKLEKVIELEETLRAEYEGKLEAAQAELEQVKQAQAEQQEQLQATIDQQLETIQELTTKATDNQKVEHQNRELTNRSENQQEQIATLKQRVKALQKDLANEREQLKELSQYDPRRMKKNLDANKKKLAEKTRANELLQTSLKQIKGEKLKAERKVQELEQELEGLKADLQPEEKAA</sequence>
<evidence type="ECO:0000256" key="1">
    <source>
        <dbReference type="SAM" id="MobiDB-lite"/>
    </source>
</evidence>
<feature type="compositionally biased region" description="Basic and acidic residues" evidence="1">
    <location>
        <begin position="66"/>
        <end position="79"/>
    </location>
</feature>
<organism evidence="2 3">
    <name type="scientific">Seongchinamella sediminis</name>
    <dbReference type="NCBI Taxonomy" id="2283635"/>
    <lineage>
        <taxon>Bacteria</taxon>
        <taxon>Pseudomonadati</taxon>
        <taxon>Pseudomonadota</taxon>
        <taxon>Gammaproteobacteria</taxon>
        <taxon>Cellvibrionales</taxon>
        <taxon>Halieaceae</taxon>
        <taxon>Seongchinamella</taxon>
    </lineage>
</organism>